<name>A0A5B7D1N3_PORTR</name>
<comment type="caution">
    <text evidence="2">The sequence shown here is derived from an EMBL/GenBank/DDBJ whole genome shotgun (WGS) entry which is preliminary data.</text>
</comment>
<feature type="region of interest" description="Disordered" evidence="1">
    <location>
        <begin position="104"/>
        <end position="152"/>
    </location>
</feature>
<organism evidence="2 3">
    <name type="scientific">Portunus trituberculatus</name>
    <name type="common">Swimming crab</name>
    <name type="synonym">Neptunus trituberculatus</name>
    <dbReference type="NCBI Taxonomy" id="210409"/>
    <lineage>
        <taxon>Eukaryota</taxon>
        <taxon>Metazoa</taxon>
        <taxon>Ecdysozoa</taxon>
        <taxon>Arthropoda</taxon>
        <taxon>Crustacea</taxon>
        <taxon>Multicrustacea</taxon>
        <taxon>Malacostraca</taxon>
        <taxon>Eumalacostraca</taxon>
        <taxon>Eucarida</taxon>
        <taxon>Decapoda</taxon>
        <taxon>Pleocyemata</taxon>
        <taxon>Brachyura</taxon>
        <taxon>Eubrachyura</taxon>
        <taxon>Portunoidea</taxon>
        <taxon>Portunidae</taxon>
        <taxon>Portuninae</taxon>
        <taxon>Portunus</taxon>
    </lineage>
</organism>
<evidence type="ECO:0000313" key="3">
    <source>
        <dbReference type="Proteomes" id="UP000324222"/>
    </source>
</evidence>
<proteinExistence type="predicted"/>
<feature type="region of interest" description="Disordered" evidence="1">
    <location>
        <begin position="1"/>
        <end position="29"/>
    </location>
</feature>
<evidence type="ECO:0000313" key="2">
    <source>
        <dbReference type="EMBL" id="MPC13633.1"/>
    </source>
</evidence>
<accession>A0A5B7D1N3</accession>
<dbReference type="EMBL" id="VSRR010000295">
    <property type="protein sequence ID" value="MPC13633.1"/>
    <property type="molecule type" value="Genomic_DNA"/>
</dbReference>
<dbReference type="AlphaFoldDB" id="A0A5B7D1N3"/>
<reference evidence="2 3" key="1">
    <citation type="submission" date="2019-05" db="EMBL/GenBank/DDBJ databases">
        <title>Another draft genome of Portunus trituberculatus and its Hox gene families provides insights of decapod evolution.</title>
        <authorList>
            <person name="Jeong J.-H."/>
            <person name="Song I."/>
            <person name="Kim S."/>
            <person name="Choi T."/>
            <person name="Kim D."/>
            <person name="Ryu S."/>
            <person name="Kim W."/>
        </authorList>
    </citation>
    <scope>NUCLEOTIDE SEQUENCE [LARGE SCALE GENOMIC DNA]</scope>
    <source>
        <tissue evidence="2">Muscle</tissue>
    </source>
</reference>
<sequence length="249" mass="27012">MEPDTLRSCQWSQSSSESSKSLNSPPKITSSLWKQLSEEQDLSKTTFSPFTNSLTDNNLSSEYEINSNFLSSTKYEELWKSPSCDIDTDVGQLGKRSPWDPIATTTQKSSNIHHPGLPSSARHSEIIPSQQGSSNNVWTTNPRAPFGGSSQDTLTGSDSYGFGVNSVSWEPVHSTLRPALKDIGNINLVALMQELSFLTDARGMGNLSYSNSALPTYPSHKPTPATSVPLSSKGYAGLMKSLATCRLQG</sequence>
<evidence type="ECO:0000256" key="1">
    <source>
        <dbReference type="SAM" id="MobiDB-lite"/>
    </source>
</evidence>
<protein>
    <submittedName>
        <fullName evidence="2">Uncharacterized protein</fullName>
    </submittedName>
</protein>
<feature type="compositionally biased region" description="Polar residues" evidence="1">
    <location>
        <begin position="127"/>
        <end position="152"/>
    </location>
</feature>
<feature type="compositionally biased region" description="Low complexity" evidence="1">
    <location>
        <begin position="8"/>
        <end position="24"/>
    </location>
</feature>
<dbReference type="Proteomes" id="UP000324222">
    <property type="component" value="Unassembled WGS sequence"/>
</dbReference>
<keyword evidence="3" id="KW-1185">Reference proteome</keyword>
<gene>
    <name evidence="2" type="ORF">E2C01_006373</name>
</gene>
<dbReference type="OrthoDB" id="6381388at2759"/>